<name>A0A183APU3_9TREM</name>
<gene>
    <name evidence="2" type="ORF">ECPE_LOCUS8978</name>
</gene>
<reference evidence="4" key="1">
    <citation type="submission" date="2016-06" db="UniProtKB">
        <authorList>
            <consortium name="WormBaseParasite"/>
        </authorList>
    </citation>
    <scope>IDENTIFICATION</scope>
</reference>
<evidence type="ECO:0000313" key="3">
    <source>
        <dbReference type="Proteomes" id="UP000272942"/>
    </source>
</evidence>
<dbReference type="AlphaFoldDB" id="A0A183APU3"/>
<evidence type="ECO:0000313" key="4">
    <source>
        <dbReference type="WBParaSite" id="ECPE_0000900601-mRNA-1"/>
    </source>
</evidence>
<reference evidence="2 3" key="2">
    <citation type="submission" date="2018-11" db="EMBL/GenBank/DDBJ databases">
        <authorList>
            <consortium name="Pathogen Informatics"/>
        </authorList>
    </citation>
    <scope>NUCLEOTIDE SEQUENCE [LARGE SCALE GENOMIC DNA]</scope>
    <source>
        <strain evidence="2 3">Egypt</strain>
    </source>
</reference>
<accession>A0A183APU3</accession>
<keyword evidence="3" id="KW-1185">Reference proteome</keyword>
<dbReference type="EMBL" id="UZAN01046737">
    <property type="protein sequence ID" value="VDP84524.1"/>
    <property type="molecule type" value="Genomic_DNA"/>
</dbReference>
<dbReference type="Proteomes" id="UP000272942">
    <property type="component" value="Unassembled WGS sequence"/>
</dbReference>
<organism evidence="4">
    <name type="scientific">Echinostoma caproni</name>
    <dbReference type="NCBI Taxonomy" id="27848"/>
    <lineage>
        <taxon>Eukaryota</taxon>
        <taxon>Metazoa</taxon>
        <taxon>Spiralia</taxon>
        <taxon>Lophotrochozoa</taxon>
        <taxon>Platyhelminthes</taxon>
        <taxon>Trematoda</taxon>
        <taxon>Digenea</taxon>
        <taxon>Plagiorchiida</taxon>
        <taxon>Echinostomata</taxon>
        <taxon>Echinostomatoidea</taxon>
        <taxon>Echinostomatidae</taxon>
        <taxon>Echinostoma</taxon>
    </lineage>
</organism>
<proteinExistence type="predicted"/>
<evidence type="ECO:0000313" key="2">
    <source>
        <dbReference type="EMBL" id="VDP84524.1"/>
    </source>
</evidence>
<protein>
    <submittedName>
        <fullName evidence="4">PAX-interacting protein 1</fullName>
    </submittedName>
</protein>
<sequence length="131" mass="14140">MVPVAQNPDHVANTGQSVSAHLMPGPRPGLVLQPQTVSQSGQLVHVLPASTTVTMGPQPTALGVNRPPRLYTIAPQTNQSLHMQQTVYQTQPIPQQRTDNQSGIQQLQPNQPGAVLSTPNRVSFMDSYKLC</sequence>
<evidence type="ECO:0000256" key="1">
    <source>
        <dbReference type="SAM" id="MobiDB-lite"/>
    </source>
</evidence>
<feature type="region of interest" description="Disordered" evidence="1">
    <location>
        <begin position="1"/>
        <end position="28"/>
    </location>
</feature>
<feature type="region of interest" description="Disordered" evidence="1">
    <location>
        <begin position="94"/>
        <end position="118"/>
    </location>
</feature>
<dbReference type="WBParaSite" id="ECPE_0000900601-mRNA-1">
    <property type="protein sequence ID" value="ECPE_0000900601-mRNA-1"/>
    <property type="gene ID" value="ECPE_0000900601"/>
</dbReference>